<comment type="caution">
    <text evidence="3">The sequence shown here is derived from an EMBL/GenBank/DDBJ whole genome shotgun (WGS) entry which is preliminary data.</text>
</comment>
<dbReference type="InterPro" id="IPR014347">
    <property type="entry name" value="Tautomerase/MIF_sf"/>
</dbReference>
<dbReference type="GO" id="GO:0016853">
    <property type="term" value="F:isomerase activity"/>
    <property type="evidence" value="ECO:0007669"/>
    <property type="project" value="UniProtKB-KW"/>
</dbReference>
<evidence type="ECO:0000313" key="3">
    <source>
        <dbReference type="EMBL" id="RAH99169.1"/>
    </source>
</evidence>
<reference evidence="3 4" key="1">
    <citation type="submission" date="2018-05" db="EMBL/GenBank/DDBJ databases">
        <title>Acuticoccus sediminis sp. nov., isolated from deep-sea sediment of Indian Ocean.</title>
        <authorList>
            <person name="Liu X."/>
            <person name="Lai Q."/>
            <person name="Du Y."/>
            <person name="Sun F."/>
            <person name="Zhang X."/>
            <person name="Wang S."/>
            <person name="Shao Z."/>
        </authorList>
    </citation>
    <scope>NUCLEOTIDE SEQUENCE [LARGE SCALE GENOMIC DNA]</scope>
    <source>
        <strain evidence="3 4">PTG4-2</strain>
    </source>
</reference>
<dbReference type="Pfam" id="PF01361">
    <property type="entry name" value="Tautomerase"/>
    <property type="match status" value="1"/>
</dbReference>
<proteinExistence type="predicted"/>
<keyword evidence="4" id="KW-1185">Reference proteome</keyword>
<dbReference type="InterPro" id="IPR004370">
    <property type="entry name" value="4-OT-like_dom"/>
</dbReference>
<dbReference type="AlphaFoldDB" id="A0A8B2NSB5"/>
<name>A0A8B2NSB5_9HYPH</name>
<dbReference type="SUPFAM" id="SSF55331">
    <property type="entry name" value="Tautomerase/MIF"/>
    <property type="match status" value="1"/>
</dbReference>
<dbReference type="EMBL" id="QHHQ01000005">
    <property type="protein sequence ID" value="RAH99169.1"/>
    <property type="molecule type" value="Genomic_DNA"/>
</dbReference>
<evidence type="ECO:0000256" key="1">
    <source>
        <dbReference type="ARBA" id="ARBA00023235"/>
    </source>
</evidence>
<sequence length="63" mass="6890">MPVLNMTIIKGRPQEKLDAMYEAITEAIHTTIGAPKESVRIIVNEVEPSHFVVAGKRKEGASS</sequence>
<evidence type="ECO:0000259" key="2">
    <source>
        <dbReference type="Pfam" id="PF01361"/>
    </source>
</evidence>
<protein>
    <submittedName>
        <fullName evidence="3">4-oxalocrotonate tautomerase</fullName>
    </submittedName>
</protein>
<organism evidence="3 4">
    <name type="scientific">Acuticoccus sediminis</name>
    <dbReference type="NCBI Taxonomy" id="2184697"/>
    <lineage>
        <taxon>Bacteria</taxon>
        <taxon>Pseudomonadati</taxon>
        <taxon>Pseudomonadota</taxon>
        <taxon>Alphaproteobacteria</taxon>
        <taxon>Hyphomicrobiales</taxon>
        <taxon>Amorphaceae</taxon>
        <taxon>Acuticoccus</taxon>
    </lineage>
</organism>
<dbReference type="Proteomes" id="UP000249590">
    <property type="component" value="Unassembled WGS sequence"/>
</dbReference>
<evidence type="ECO:0000313" key="4">
    <source>
        <dbReference type="Proteomes" id="UP000249590"/>
    </source>
</evidence>
<gene>
    <name evidence="3" type="ORF">DLJ53_21715</name>
</gene>
<accession>A0A8B2NSB5</accession>
<keyword evidence="1" id="KW-0413">Isomerase</keyword>
<dbReference type="OrthoDB" id="8635217at2"/>
<dbReference type="Gene3D" id="3.30.429.10">
    <property type="entry name" value="Macrophage Migration Inhibitory Factor"/>
    <property type="match status" value="1"/>
</dbReference>
<dbReference type="NCBIfam" id="NF002571">
    <property type="entry name" value="PRK02220.1"/>
    <property type="match status" value="1"/>
</dbReference>
<feature type="domain" description="4-oxalocrotonate tautomerase-like" evidence="2">
    <location>
        <begin position="2"/>
        <end position="59"/>
    </location>
</feature>
<dbReference type="RefSeq" id="WP_111349220.1">
    <property type="nucleotide sequence ID" value="NZ_JAIWKD010000006.1"/>
</dbReference>